<keyword evidence="8" id="KW-0378">Hydrolase</keyword>
<evidence type="ECO:0000256" key="7">
    <source>
        <dbReference type="ARBA" id="ARBA00022763"/>
    </source>
</evidence>
<feature type="domain" description="Uracil-DNA glycosylase-like" evidence="13">
    <location>
        <begin position="31"/>
        <end position="176"/>
    </location>
</feature>
<evidence type="ECO:0000313" key="14">
    <source>
        <dbReference type="EMBL" id="KPL80045.1"/>
    </source>
</evidence>
<comment type="similarity">
    <text evidence="2">Belongs to the uracil-DNA glycosylase (UDG) superfamily. Type 4 (UDGa) family.</text>
</comment>
<dbReference type="EC" id="3.2.2.27" evidence="3"/>
<dbReference type="RefSeq" id="WP_075061268.1">
    <property type="nucleotide sequence ID" value="NZ_LGCL01000007.1"/>
</dbReference>
<evidence type="ECO:0000256" key="11">
    <source>
        <dbReference type="ARBA" id="ARBA00023204"/>
    </source>
</evidence>
<dbReference type="AlphaFoldDB" id="A0A0P6XBD0"/>
<dbReference type="PANTHER" id="PTHR33693:SF1">
    <property type="entry name" value="TYPE-4 URACIL-DNA GLYCOSYLASE"/>
    <property type="match status" value="1"/>
</dbReference>
<evidence type="ECO:0000256" key="1">
    <source>
        <dbReference type="ARBA" id="ARBA00001400"/>
    </source>
</evidence>
<evidence type="ECO:0000256" key="4">
    <source>
        <dbReference type="ARBA" id="ARBA00019403"/>
    </source>
</evidence>
<dbReference type="GO" id="GO:0051539">
    <property type="term" value="F:4 iron, 4 sulfur cluster binding"/>
    <property type="evidence" value="ECO:0007669"/>
    <property type="project" value="UniProtKB-KW"/>
</dbReference>
<feature type="compositionally biased region" description="Low complexity" evidence="12">
    <location>
        <begin position="190"/>
        <end position="201"/>
    </location>
</feature>
<dbReference type="EMBL" id="LGCL01000007">
    <property type="protein sequence ID" value="KPL80045.1"/>
    <property type="molecule type" value="Genomic_DNA"/>
</dbReference>
<proteinExistence type="inferred from homology"/>
<feature type="region of interest" description="Disordered" evidence="12">
    <location>
        <begin position="189"/>
        <end position="217"/>
    </location>
</feature>
<accession>A0A0P6XBD0</accession>
<name>A0A0P6XBD0_9CHLR</name>
<dbReference type="InterPro" id="IPR005273">
    <property type="entry name" value="Ura-DNA_glyco_family4"/>
</dbReference>
<comment type="catalytic activity">
    <reaction evidence="1">
        <text>Hydrolyzes single-stranded DNA or mismatched double-stranded DNA and polynucleotides, releasing free uracil.</text>
        <dbReference type="EC" id="3.2.2.27"/>
    </reaction>
</comment>
<dbReference type="PANTHER" id="PTHR33693">
    <property type="entry name" value="TYPE-5 URACIL-DNA GLYCOSYLASE"/>
    <property type="match status" value="1"/>
</dbReference>
<evidence type="ECO:0000256" key="8">
    <source>
        <dbReference type="ARBA" id="ARBA00022801"/>
    </source>
</evidence>
<keyword evidence="15" id="KW-1185">Reference proteome</keyword>
<dbReference type="OrthoDB" id="5290748at2"/>
<dbReference type="CDD" id="cd10030">
    <property type="entry name" value="UDG-F4_TTUDGA_SPO1dp_like"/>
    <property type="match status" value="1"/>
</dbReference>
<sequence length="217" mass="23574">MDPAEVLLEVSRQVSNCKRCGLHFSRKKPVPGSGQANAKIMFIGEGPGFYENQQGLPFVGAAGKFLDELLAAAGLRREAVFITNVVKCRPPGNRDPQADELAACNDYLDRQINAINPALIVTLGRFSMAKFLPNAKISEVHGQTRWVKDRLVVAMYHPAAALHQPTLRPVVEADFARLPEFVKMAESHRPAAQAASPAAEAEPSEEDLGSATQLSLF</sequence>
<evidence type="ECO:0000313" key="15">
    <source>
        <dbReference type="Proteomes" id="UP000050417"/>
    </source>
</evidence>
<dbReference type="GO" id="GO:0006281">
    <property type="term" value="P:DNA repair"/>
    <property type="evidence" value="ECO:0007669"/>
    <property type="project" value="UniProtKB-KW"/>
</dbReference>
<dbReference type="Gene3D" id="3.40.470.10">
    <property type="entry name" value="Uracil-DNA glycosylase-like domain"/>
    <property type="match status" value="1"/>
</dbReference>
<evidence type="ECO:0000256" key="3">
    <source>
        <dbReference type="ARBA" id="ARBA00012030"/>
    </source>
</evidence>
<evidence type="ECO:0000256" key="2">
    <source>
        <dbReference type="ARBA" id="ARBA00006521"/>
    </source>
</evidence>
<keyword evidence="11" id="KW-0234">DNA repair</keyword>
<gene>
    <name evidence="14" type="ORF">ADN00_01885</name>
</gene>
<evidence type="ECO:0000256" key="6">
    <source>
        <dbReference type="ARBA" id="ARBA00022723"/>
    </source>
</evidence>
<keyword evidence="5" id="KW-0004">4Fe-4S</keyword>
<evidence type="ECO:0000256" key="5">
    <source>
        <dbReference type="ARBA" id="ARBA00022485"/>
    </source>
</evidence>
<evidence type="ECO:0000259" key="13">
    <source>
        <dbReference type="SMART" id="SM00986"/>
    </source>
</evidence>
<dbReference type="PATRIC" id="fig|1134406.4.peg.2303"/>
<dbReference type="InterPro" id="IPR036895">
    <property type="entry name" value="Uracil-DNA_glycosylase-like_sf"/>
</dbReference>
<dbReference type="SMART" id="SM00987">
    <property type="entry name" value="UreE_C"/>
    <property type="match status" value="1"/>
</dbReference>
<evidence type="ECO:0000256" key="9">
    <source>
        <dbReference type="ARBA" id="ARBA00023004"/>
    </source>
</evidence>
<dbReference type="SUPFAM" id="SSF52141">
    <property type="entry name" value="Uracil-DNA glycosylase-like"/>
    <property type="match status" value="1"/>
</dbReference>
<dbReference type="SMART" id="SM00986">
    <property type="entry name" value="UDG"/>
    <property type="match status" value="1"/>
</dbReference>
<protein>
    <recommendedName>
        <fullName evidence="4">Type-4 uracil-DNA glycosylase</fullName>
        <ecNumber evidence="3">3.2.2.27</ecNumber>
    </recommendedName>
</protein>
<comment type="caution">
    <text evidence="14">The sequence shown here is derived from an EMBL/GenBank/DDBJ whole genome shotgun (WGS) entry which is preliminary data.</text>
</comment>
<dbReference type="Pfam" id="PF03167">
    <property type="entry name" value="UDG"/>
    <property type="match status" value="1"/>
</dbReference>
<dbReference type="STRING" id="1134406.ADN00_01885"/>
<dbReference type="Proteomes" id="UP000050417">
    <property type="component" value="Unassembled WGS sequence"/>
</dbReference>
<evidence type="ECO:0000256" key="10">
    <source>
        <dbReference type="ARBA" id="ARBA00023014"/>
    </source>
</evidence>
<dbReference type="GO" id="GO:0046872">
    <property type="term" value="F:metal ion binding"/>
    <property type="evidence" value="ECO:0007669"/>
    <property type="project" value="UniProtKB-KW"/>
</dbReference>
<reference evidence="14 15" key="1">
    <citation type="submission" date="2015-07" db="EMBL/GenBank/DDBJ databases">
        <title>Genome sequence of Ornatilinea apprima DSM 23815.</title>
        <authorList>
            <person name="Hemp J."/>
            <person name="Ward L.M."/>
            <person name="Pace L.A."/>
            <person name="Fischer W.W."/>
        </authorList>
    </citation>
    <scope>NUCLEOTIDE SEQUENCE [LARGE SCALE GENOMIC DNA]</scope>
    <source>
        <strain evidence="14 15">P3M-1</strain>
    </source>
</reference>
<dbReference type="InterPro" id="IPR051536">
    <property type="entry name" value="UDG_Type-4/5"/>
</dbReference>
<evidence type="ECO:0000256" key="12">
    <source>
        <dbReference type="SAM" id="MobiDB-lite"/>
    </source>
</evidence>
<organism evidence="14 15">
    <name type="scientific">Ornatilinea apprima</name>
    <dbReference type="NCBI Taxonomy" id="1134406"/>
    <lineage>
        <taxon>Bacteria</taxon>
        <taxon>Bacillati</taxon>
        <taxon>Chloroflexota</taxon>
        <taxon>Anaerolineae</taxon>
        <taxon>Anaerolineales</taxon>
        <taxon>Anaerolineaceae</taxon>
        <taxon>Ornatilinea</taxon>
    </lineage>
</organism>
<dbReference type="InterPro" id="IPR005122">
    <property type="entry name" value="Uracil-DNA_glycosylase-like"/>
</dbReference>
<dbReference type="GO" id="GO:0004844">
    <property type="term" value="F:uracil DNA N-glycosylase activity"/>
    <property type="evidence" value="ECO:0007669"/>
    <property type="project" value="UniProtKB-EC"/>
</dbReference>
<dbReference type="NCBIfam" id="TIGR00758">
    <property type="entry name" value="UDG_fam4"/>
    <property type="match status" value="1"/>
</dbReference>
<keyword evidence="6" id="KW-0479">Metal-binding</keyword>
<keyword evidence="7" id="KW-0227">DNA damage</keyword>
<keyword evidence="10" id="KW-0411">Iron-sulfur</keyword>
<keyword evidence="9" id="KW-0408">Iron</keyword>